<reference evidence="2 3" key="1">
    <citation type="submission" date="2024-03" db="EMBL/GenBank/DDBJ databases">
        <title>Adaptation during the transition from Ophiocordyceps entomopathogen to insect associate is accompanied by gene loss and intensified selection.</title>
        <authorList>
            <person name="Ward C.M."/>
            <person name="Onetto C.A."/>
            <person name="Borneman A.R."/>
        </authorList>
    </citation>
    <scope>NUCLEOTIDE SEQUENCE [LARGE SCALE GENOMIC DNA]</scope>
    <source>
        <strain evidence="2">AWRI1</strain>
        <tissue evidence="2">Single Adult Female</tissue>
    </source>
</reference>
<comment type="caution">
    <text evidence="2">The sequence shown here is derived from an EMBL/GenBank/DDBJ whole genome shotgun (WGS) entry which is preliminary data.</text>
</comment>
<feature type="chain" id="PRO_5042922673" evidence="1">
    <location>
        <begin position="19"/>
        <end position="157"/>
    </location>
</feature>
<dbReference type="EMBL" id="JBBCAQ010000022">
    <property type="protein sequence ID" value="KAK7590378.1"/>
    <property type="molecule type" value="Genomic_DNA"/>
</dbReference>
<keyword evidence="3" id="KW-1185">Reference proteome</keyword>
<dbReference type="AlphaFoldDB" id="A0AAN9TJZ3"/>
<proteinExistence type="predicted"/>
<organism evidence="2 3">
    <name type="scientific">Parthenolecanium corni</name>
    <dbReference type="NCBI Taxonomy" id="536013"/>
    <lineage>
        <taxon>Eukaryota</taxon>
        <taxon>Metazoa</taxon>
        <taxon>Ecdysozoa</taxon>
        <taxon>Arthropoda</taxon>
        <taxon>Hexapoda</taxon>
        <taxon>Insecta</taxon>
        <taxon>Pterygota</taxon>
        <taxon>Neoptera</taxon>
        <taxon>Paraneoptera</taxon>
        <taxon>Hemiptera</taxon>
        <taxon>Sternorrhyncha</taxon>
        <taxon>Coccoidea</taxon>
        <taxon>Coccidae</taxon>
        <taxon>Parthenolecanium</taxon>
    </lineage>
</organism>
<gene>
    <name evidence="2" type="ORF">V9T40_001991</name>
</gene>
<evidence type="ECO:0000313" key="2">
    <source>
        <dbReference type="EMBL" id="KAK7590378.1"/>
    </source>
</evidence>
<keyword evidence="1" id="KW-0732">Signal</keyword>
<evidence type="ECO:0000256" key="1">
    <source>
        <dbReference type="SAM" id="SignalP"/>
    </source>
</evidence>
<sequence length="157" mass="16673">MFLLKLISVFLLAVMVVGYPTEKKVVETEKSTKQEKIVEFGVNGKKNEKILQSSESIHYPAISPIFFGYHPLPYVANYVPHYYHHIQGSFGGKQNGLTSNFGGGGGYGNFGSSYGGSSFGYGGLGQGQSGGGGYGGSGHGYGGHGFGHGHQHGSWFQ</sequence>
<protein>
    <submittedName>
        <fullName evidence="2">Uncharacterized protein</fullName>
    </submittedName>
</protein>
<evidence type="ECO:0000313" key="3">
    <source>
        <dbReference type="Proteomes" id="UP001367676"/>
    </source>
</evidence>
<feature type="signal peptide" evidence="1">
    <location>
        <begin position="1"/>
        <end position="18"/>
    </location>
</feature>
<accession>A0AAN9TJZ3</accession>
<name>A0AAN9TJZ3_9HEMI</name>
<dbReference type="Proteomes" id="UP001367676">
    <property type="component" value="Unassembled WGS sequence"/>
</dbReference>